<feature type="region of interest" description="Disordered" evidence="1">
    <location>
        <begin position="228"/>
        <end position="260"/>
    </location>
</feature>
<dbReference type="Proteomes" id="UP001166286">
    <property type="component" value="Unassembled WGS sequence"/>
</dbReference>
<dbReference type="AlphaFoldDB" id="A0AA39R794"/>
<evidence type="ECO:0000256" key="2">
    <source>
        <dbReference type="SAM" id="Phobius"/>
    </source>
</evidence>
<organism evidence="3 4">
    <name type="scientific">Cladonia borealis</name>
    <dbReference type="NCBI Taxonomy" id="184061"/>
    <lineage>
        <taxon>Eukaryota</taxon>
        <taxon>Fungi</taxon>
        <taxon>Dikarya</taxon>
        <taxon>Ascomycota</taxon>
        <taxon>Pezizomycotina</taxon>
        <taxon>Lecanoromycetes</taxon>
        <taxon>OSLEUM clade</taxon>
        <taxon>Lecanoromycetidae</taxon>
        <taxon>Lecanorales</taxon>
        <taxon>Lecanorineae</taxon>
        <taxon>Cladoniaceae</taxon>
        <taxon>Cladonia</taxon>
    </lineage>
</organism>
<keyword evidence="2" id="KW-1133">Transmembrane helix</keyword>
<evidence type="ECO:0008006" key="5">
    <source>
        <dbReference type="Google" id="ProtNLM"/>
    </source>
</evidence>
<evidence type="ECO:0000313" key="3">
    <source>
        <dbReference type="EMBL" id="KAK0516138.1"/>
    </source>
</evidence>
<evidence type="ECO:0000256" key="1">
    <source>
        <dbReference type="SAM" id="MobiDB-lite"/>
    </source>
</evidence>
<proteinExistence type="predicted"/>
<protein>
    <recommendedName>
        <fullName evidence="5">MARVEL domain-containing protein</fullName>
    </recommendedName>
</protein>
<feature type="transmembrane region" description="Helical" evidence="2">
    <location>
        <begin position="84"/>
        <end position="104"/>
    </location>
</feature>
<keyword evidence="4" id="KW-1185">Reference proteome</keyword>
<name>A0AA39R794_9LECA</name>
<sequence>MQIYTTDKTSPRGAPYLWYLRIPAIAFSVVVLGITANDSSAFGSIGCNAPAKLSYNLAVAVISFFVLIYFLLSTGPKPQLRLLPWFIFGQLGLDAFMFVLWLAAAASSSYSCNDLCNACNYFYDYVVYDTEACYCINLFKRSTSPNPKGILEGRTPRARLGGGSDSNSYGSGGSTIAAKQAFDAIMTVLFAIFLGSSIFFLVRERQANSTTAPTTGGAAEVKHEEAGMPAGGAVPTTQQPATNNQNYTTQPMPQQPPPQAQYVQTQPEQQYTQTQTMPQTETVSQTEYIPQQAGYPTFVPKEGAFVPKEGAFVPKEGVSEMPSSDKPPTGM</sequence>
<keyword evidence="2" id="KW-0812">Transmembrane</keyword>
<keyword evidence="2" id="KW-0472">Membrane</keyword>
<feature type="transmembrane region" description="Helical" evidence="2">
    <location>
        <begin position="16"/>
        <end position="34"/>
    </location>
</feature>
<comment type="caution">
    <text evidence="3">The sequence shown here is derived from an EMBL/GenBank/DDBJ whole genome shotgun (WGS) entry which is preliminary data.</text>
</comment>
<reference evidence="3" key="1">
    <citation type="submission" date="2023-03" db="EMBL/GenBank/DDBJ databases">
        <title>Complete genome of Cladonia borealis.</title>
        <authorList>
            <person name="Park H."/>
        </authorList>
    </citation>
    <scope>NUCLEOTIDE SEQUENCE</scope>
    <source>
        <strain evidence="3">ANT050790</strain>
    </source>
</reference>
<dbReference type="PANTHER" id="PTHR37451:SF4">
    <property type="entry name" value="MARVEL DOMAIN-CONTAINING PROTEIN"/>
    <property type="match status" value="1"/>
</dbReference>
<gene>
    <name evidence="3" type="ORF">JMJ35_000741</name>
</gene>
<evidence type="ECO:0000313" key="4">
    <source>
        <dbReference type="Proteomes" id="UP001166286"/>
    </source>
</evidence>
<feature type="transmembrane region" description="Helical" evidence="2">
    <location>
        <begin position="54"/>
        <end position="72"/>
    </location>
</feature>
<accession>A0AA39R794</accession>
<feature type="region of interest" description="Disordered" evidence="1">
    <location>
        <begin position="311"/>
        <end position="331"/>
    </location>
</feature>
<dbReference type="PANTHER" id="PTHR37451">
    <property type="entry name" value="MARVEL DOMAIN"/>
    <property type="match status" value="1"/>
</dbReference>
<feature type="compositionally biased region" description="Low complexity" evidence="1">
    <location>
        <begin position="242"/>
        <end position="252"/>
    </location>
</feature>
<feature type="transmembrane region" description="Helical" evidence="2">
    <location>
        <begin position="184"/>
        <end position="202"/>
    </location>
</feature>
<dbReference type="EMBL" id="JAFEKC020000002">
    <property type="protein sequence ID" value="KAK0516138.1"/>
    <property type="molecule type" value="Genomic_DNA"/>
</dbReference>